<evidence type="ECO:0000256" key="2">
    <source>
        <dbReference type="SAM" id="Phobius"/>
    </source>
</evidence>
<feature type="transmembrane region" description="Helical" evidence="2">
    <location>
        <begin position="244"/>
        <end position="270"/>
    </location>
</feature>
<proteinExistence type="inferred from homology"/>
<gene>
    <name evidence="4" type="ORF">SOCEGT47_042610</name>
</gene>
<organism evidence="4 5">
    <name type="scientific">Sorangium cellulosum</name>
    <name type="common">Polyangium cellulosum</name>
    <dbReference type="NCBI Taxonomy" id="56"/>
    <lineage>
        <taxon>Bacteria</taxon>
        <taxon>Pseudomonadati</taxon>
        <taxon>Myxococcota</taxon>
        <taxon>Polyangia</taxon>
        <taxon>Polyangiales</taxon>
        <taxon>Polyangiaceae</taxon>
        <taxon>Sorangium</taxon>
    </lineage>
</organism>
<dbReference type="Pfam" id="PF02630">
    <property type="entry name" value="SCO1-SenC"/>
    <property type="match status" value="1"/>
</dbReference>
<dbReference type="InterPro" id="IPR003782">
    <property type="entry name" value="SCO1/SenC"/>
</dbReference>
<keyword evidence="2" id="KW-1133">Transmembrane helix</keyword>
<keyword evidence="2" id="KW-0812">Transmembrane</keyword>
<evidence type="ECO:0000313" key="5">
    <source>
        <dbReference type="Proteomes" id="UP000295781"/>
    </source>
</evidence>
<dbReference type="EMBL" id="CP012670">
    <property type="protein sequence ID" value="AUX23731.1"/>
    <property type="molecule type" value="Genomic_DNA"/>
</dbReference>
<name>A0A4P2Q3K3_SORCE</name>
<dbReference type="InterPro" id="IPR036249">
    <property type="entry name" value="Thioredoxin-like_sf"/>
</dbReference>
<dbReference type="AlphaFoldDB" id="A0A4P2Q3K3"/>
<dbReference type="Proteomes" id="UP000295781">
    <property type="component" value="Chromosome"/>
</dbReference>
<protein>
    <recommendedName>
        <fullName evidence="6">Thioredoxin domain-containing protein</fullName>
    </recommendedName>
</protein>
<accession>A0A4P2Q3K3</accession>
<dbReference type="SUPFAM" id="SSF52833">
    <property type="entry name" value="Thioredoxin-like"/>
    <property type="match status" value="1"/>
</dbReference>
<keyword evidence="3" id="KW-0732">Signal</keyword>
<reference evidence="4 5" key="1">
    <citation type="submission" date="2015-09" db="EMBL/GenBank/DDBJ databases">
        <title>Sorangium comparison.</title>
        <authorList>
            <person name="Zaburannyi N."/>
            <person name="Bunk B."/>
            <person name="Overmann J."/>
            <person name="Mueller R."/>
        </authorList>
    </citation>
    <scope>NUCLEOTIDE SEQUENCE [LARGE SCALE GENOMIC DNA]</scope>
    <source>
        <strain evidence="4 5">So ceGT47</strain>
    </source>
</reference>
<keyword evidence="2" id="KW-0472">Membrane</keyword>
<feature type="chain" id="PRO_5020468829" description="Thioredoxin domain-containing protein" evidence="3">
    <location>
        <begin position="25"/>
        <end position="283"/>
    </location>
</feature>
<dbReference type="PANTHER" id="PTHR12151:SF8">
    <property type="entry name" value="THIOREDOXIN DOMAIN-CONTAINING PROTEIN"/>
    <property type="match status" value="1"/>
</dbReference>
<evidence type="ECO:0000256" key="1">
    <source>
        <dbReference type="ARBA" id="ARBA00010996"/>
    </source>
</evidence>
<feature type="signal peptide" evidence="3">
    <location>
        <begin position="1"/>
        <end position="24"/>
    </location>
</feature>
<sequence length="283" mass="30698">MRAWHLPAAAALALLFPCAPRAAAADGPPGVEPPALPPAAREVGIDERPGRAIDTALAFEDMTGRRAPLAEHFDGQRPVLVTLAYFRCPMLCDLVLRGLVSGLKRLDYHVGDQYRALTVSFDPRDTPEAAARKRTATLSALGPGGAAGADAWPFLTGEQPEIRALTDDLGFRYAYEADTDQYAHPAGVFVLTPEGRISRVLYGAEFSARDLRLALLEASRGQVGTAFDRVIMTCYRYDPASRRYGPYVMGLLRLGGAAILCGVVTALALFRWSGRRRRQEGAR</sequence>
<dbReference type="RefSeq" id="WP_129349111.1">
    <property type="nucleotide sequence ID" value="NZ_CP012670.1"/>
</dbReference>
<evidence type="ECO:0000313" key="4">
    <source>
        <dbReference type="EMBL" id="AUX23731.1"/>
    </source>
</evidence>
<evidence type="ECO:0008006" key="6">
    <source>
        <dbReference type="Google" id="ProtNLM"/>
    </source>
</evidence>
<dbReference type="Gene3D" id="3.40.30.10">
    <property type="entry name" value="Glutaredoxin"/>
    <property type="match status" value="1"/>
</dbReference>
<evidence type="ECO:0000256" key="3">
    <source>
        <dbReference type="SAM" id="SignalP"/>
    </source>
</evidence>
<dbReference type="PANTHER" id="PTHR12151">
    <property type="entry name" value="ELECTRON TRANSPORT PROTIN SCO1/SENC FAMILY MEMBER"/>
    <property type="match status" value="1"/>
</dbReference>
<dbReference type="OrthoDB" id="9786756at2"/>
<dbReference type="CDD" id="cd02968">
    <property type="entry name" value="SCO"/>
    <property type="match status" value="1"/>
</dbReference>
<comment type="similarity">
    <text evidence="1">Belongs to the SCO1/2 family.</text>
</comment>